<sequence>MGDQQPKHLSLLLQIMTWMESQGNFQMRAPDHATKLELITKVHSLSEAEAYFDRLSTSSSQKAAAFPLLHSYVKDRNLKKAEALMQRLLNSGLAVSPHLFNEMMKLYVATGQFDEVLSVIRHMKLSKIPLTGLSYSLWLNASGEISGVSSVEMVYKDMINDENVKVGWSTYATLANIYTKAGHFDKASSVLKVAERMLSVSNRLAYSFIMTCYAALKDGAGVLRVWESSKRVPTRITCANYMSVMLSLIKIGDLKAAEGIFREWELQCHNYDVRVSNVLLGAYMRNRWMDKAEAFHLYTLERGAVPNYKTWEILMEGWVNNGQMDKAVEAMRKGFSKLKGCIWKPPEKIILAIAEYFEEQCNIGEMRRYIKVLEDLGLMSLPLYKLALRTHINLEAKALDIIEMMERDKIELDEEVRALIQQANQPRNSDMFKKLISCPTPLKSFFTHYW</sequence>
<dbReference type="NCBIfam" id="TIGR00756">
    <property type="entry name" value="PPR"/>
    <property type="match status" value="1"/>
</dbReference>
<dbReference type="PROSITE" id="PS51375">
    <property type="entry name" value="PPR"/>
    <property type="match status" value="1"/>
</dbReference>
<name>A0A5P1FC04_ASPOF</name>
<evidence type="ECO:0000256" key="1">
    <source>
        <dbReference type="ARBA" id="ARBA00007626"/>
    </source>
</evidence>
<dbReference type="GO" id="GO:0005739">
    <property type="term" value="C:mitochondrion"/>
    <property type="evidence" value="ECO:0007669"/>
    <property type="project" value="TreeGrafter"/>
</dbReference>
<dbReference type="PANTHER" id="PTHR45717:SF13">
    <property type="entry name" value="OS02G0796400 PROTEIN"/>
    <property type="match status" value="1"/>
</dbReference>
<dbReference type="Gramene" id="ONK74161">
    <property type="protein sequence ID" value="ONK74161"/>
    <property type="gene ID" value="A4U43_C03F3390"/>
</dbReference>
<gene>
    <name evidence="4" type="ORF">A4U43_C03F3390</name>
</gene>
<dbReference type="Gene3D" id="1.25.40.10">
    <property type="entry name" value="Tetratricopeptide repeat domain"/>
    <property type="match status" value="2"/>
</dbReference>
<accession>A0A5P1FC04</accession>
<evidence type="ECO:0000313" key="4">
    <source>
        <dbReference type="EMBL" id="ONK74161.1"/>
    </source>
</evidence>
<keyword evidence="2" id="KW-0677">Repeat</keyword>
<proteinExistence type="inferred from homology"/>
<dbReference type="AlphaFoldDB" id="A0A5P1FC04"/>
<evidence type="ECO:0008006" key="6">
    <source>
        <dbReference type="Google" id="ProtNLM"/>
    </source>
</evidence>
<comment type="similarity">
    <text evidence="1">Belongs to the PPR family. P subfamily.</text>
</comment>
<dbReference type="GO" id="GO:0003729">
    <property type="term" value="F:mRNA binding"/>
    <property type="evidence" value="ECO:0007669"/>
    <property type="project" value="UniProtKB-ARBA"/>
</dbReference>
<protein>
    <recommendedName>
        <fullName evidence="6">Pentacotripeptide-repeat region of PRORP domain-containing protein</fullName>
    </recommendedName>
</protein>
<dbReference type="OMA" id="LNWMETQ"/>
<evidence type="ECO:0000256" key="3">
    <source>
        <dbReference type="PROSITE-ProRule" id="PRU00708"/>
    </source>
</evidence>
<keyword evidence="5" id="KW-1185">Reference proteome</keyword>
<feature type="repeat" description="PPR" evidence="3">
    <location>
        <begin position="96"/>
        <end position="130"/>
    </location>
</feature>
<evidence type="ECO:0000313" key="5">
    <source>
        <dbReference type="Proteomes" id="UP000243459"/>
    </source>
</evidence>
<reference evidence="5" key="1">
    <citation type="journal article" date="2017" name="Nat. Commun.">
        <title>The asparagus genome sheds light on the origin and evolution of a young Y chromosome.</title>
        <authorList>
            <person name="Harkess A."/>
            <person name="Zhou J."/>
            <person name="Xu C."/>
            <person name="Bowers J.E."/>
            <person name="Van der Hulst R."/>
            <person name="Ayyampalayam S."/>
            <person name="Mercati F."/>
            <person name="Riccardi P."/>
            <person name="McKain M.R."/>
            <person name="Kakrana A."/>
            <person name="Tang H."/>
            <person name="Ray J."/>
            <person name="Groenendijk J."/>
            <person name="Arikit S."/>
            <person name="Mathioni S.M."/>
            <person name="Nakano M."/>
            <person name="Shan H."/>
            <person name="Telgmann-Rauber A."/>
            <person name="Kanno A."/>
            <person name="Yue Z."/>
            <person name="Chen H."/>
            <person name="Li W."/>
            <person name="Chen Y."/>
            <person name="Xu X."/>
            <person name="Zhang Y."/>
            <person name="Luo S."/>
            <person name="Chen H."/>
            <person name="Gao J."/>
            <person name="Mao Z."/>
            <person name="Pires J.C."/>
            <person name="Luo M."/>
            <person name="Kudrna D."/>
            <person name="Wing R.A."/>
            <person name="Meyers B.C."/>
            <person name="Yi K."/>
            <person name="Kong H."/>
            <person name="Lavrijsen P."/>
            <person name="Sunseri F."/>
            <person name="Falavigna A."/>
            <person name="Ye Y."/>
            <person name="Leebens-Mack J.H."/>
            <person name="Chen G."/>
        </authorList>
    </citation>
    <scope>NUCLEOTIDE SEQUENCE [LARGE SCALE GENOMIC DNA]</scope>
    <source>
        <strain evidence="5">cv. DH0086</strain>
    </source>
</reference>
<dbReference type="Pfam" id="PF01535">
    <property type="entry name" value="PPR"/>
    <property type="match status" value="4"/>
</dbReference>
<dbReference type="InterPro" id="IPR002885">
    <property type="entry name" value="PPR_rpt"/>
</dbReference>
<dbReference type="EMBL" id="CM007383">
    <property type="protein sequence ID" value="ONK74161.1"/>
    <property type="molecule type" value="Genomic_DNA"/>
</dbReference>
<evidence type="ECO:0000256" key="2">
    <source>
        <dbReference type="ARBA" id="ARBA00022737"/>
    </source>
</evidence>
<dbReference type="InterPro" id="IPR011990">
    <property type="entry name" value="TPR-like_helical_dom_sf"/>
</dbReference>
<dbReference type="Proteomes" id="UP000243459">
    <property type="component" value="Chromosome 3"/>
</dbReference>
<organism evidence="4 5">
    <name type="scientific">Asparagus officinalis</name>
    <name type="common">Garden asparagus</name>
    <dbReference type="NCBI Taxonomy" id="4686"/>
    <lineage>
        <taxon>Eukaryota</taxon>
        <taxon>Viridiplantae</taxon>
        <taxon>Streptophyta</taxon>
        <taxon>Embryophyta</taxon>
        <taxon>Tracheophyta</taxon>
        <taxon>Spermatophyta</taxon>
        <taxon>Magnoliopsida</taxon>
        <taxon>Liliopsida</taxon>
        <taxon>Asparagales</taxon>
        <taxon>Asparagaceae</taxon>
        <taxon>Asparagoideae</taxon>
        <taxon>Asparagus</taxon>
    </lineage>
</organism>
<dbReference type="PANTHER" id="PTHR45717">
    <property type="entry name" value="OS12G0527900 PROTEIN"/>
    <property type="match status" value="1"/>
</dbReference>